<accession>A0ABT3KQH6</accession>
<name>A0ABT3KQH6_9BURK</name>
<organism evidence="1 2">
    <name type="scientific">Verminephrobacter aporrectodeae subsp. tuberculatae</name>
    <dbReference type="NCBI Taxonomy" id="1110392"/>
    <lineage>
        <taxon>Bacteria</taxon>
        <taxon>Pseudomonadati</taxon>
        <taxon>Pseudomonadota</taxon>
        <taxon>Betaproteobacteria</taxon>
        <taxon>Burkholderiales</taxon>
        <taxon>Comamonadaceae</taxon>
        <taxon>Verminephrobacter</taxon>
    </lineage>
</organism>
<evidence type="ECO:0000313" key="1">
    <source>
        <dbReference type="EMBL" id="MCW5320568.1"/>
    </source>
</evidence>
<protein>
    <submittedName>
        <fullName evidence="1">Uncharacterized protein</fullName>
    </submittedName>
</protein>
<comment type="caution">
    <text evidence="1">The sequence shown here is derived from an EMBL/GenBank/DDBJ whole genome shotgun (WGS) entry which is preliminary data.</text>
</comment>
<dbReference type="Proteomes" id="UP001208935">
    <property type="component" value="Unassembled WGS sequence"/>
</dbReference>
<sequence length="116" mass="12848">MKNYSPKFRTEVPVMDRRGNVWEACGETIWPVKMHDPCVTDNRATLDVYVHRDMSHTKTPTLRLHGNSGSFAMNFNLGSEDAMELAANLLAGVDRVRAIEAIDGRRSDAATATAQA</sequence>
<reference evidence="2" key="1">
    <citation type="submission" date="2023-07" db="EMBL/GenBank/DDBJ databases">
        <title>Verminephrobacter genomes.</title>
        <authorList>
            <person name="Lund M.B."/>
        </authorList>
    </citation>
    <scope>NUCLEOTIDE SEQUENCE [LARGE SCALE GENOMIC DNA]</scope>
    <source>
        <strain evidence="2">AtM5-05</strain>
    </source>
</reference>
<dbReference type="RefSeq" id="WP_265281287.1">
    <property type="nucleotide sequence ID" value="NZ_QZCW01000001.1"/>
</dbReference>
<keyword evidence="2" id="KW-1185">Reference proteome</keyword>
<proteinExistence type="predicted"/>
<gene>
    <name evidence="1" type="ORF">D5039_05030</name>
</gene>
<evidence type="ECO:0000313" key="2">
    <source>
        <dbReference type="Proteomes" id="UP001208935"/>
    </source>
</evidence>
<dbReference type="EMBL" id="QZCW01000001">
    <property type="protein sequence ID" value="MCW5320568.1"/>
    <property type="molecule type" value="Genomic_DNA"/>
</dbReference>